<feature type="binding site" evidence="10">
    <location>
        <position position="50"/>
    </location>
    <ligand>
        <name>Mn(2+)</name>
        <dbReference type="ChEBI" id="CHEBI:29035"/>
        <label>1</label>
    </ligand>
</feature>
<dbReference type="InterPro" id="IPR043461">
    <property type="entry name" value="LpxH-like"/>
</dbReference>
<feature type="binding site" evidence="10">
    <location>
        <position position="178"/>
    </location>
    <ligand>
        <name>substrate</name>
    </ligand>
</feature>
<dbReference type="GO" id="GO:0009245">
    <property type="term" value="P:lipid A biosynthetic process"/>
    <property type="evidence" value="ECO:0007669"/>
    <property type="project" value="UniProtKB-UniRule"/>
</dbReference>
<dbReference type="InterPro" id="IPR010138">
    <property type="entry name" value="UDP-diacylglucosamine_Hdrlase"/>
</dbReference>
<feature type="binding site" evidence="10">
    <location>
        <position position="19"/>
    </location>
    <ligand>
        <name>Mn(2+)</name>
        <dbReference type="ChEBI" id="CHEBI:29035"/>
        <label>1</label>
    </ligand>
</feature>
<dbReference type="NCBIfam" id="NF003743">
    <property type="entry name" value="PRK05340.1"/>
    <property type="match status" value="1"/>
</dbReference>
<reference evidence="13" key="1">
    <citation type="journal article" date="2019" name="Int. J. Syst. Evol. Microbiol.">
        <title>The Global Catalogue of Microorganisms (GCM) 10K type strain sequencing project: providing services to taxonomists for standard genome sequencing and annotation.</title>
        <authorList>
            <consortium name="The Broad Institute Genomics Platform"/>
            <consortium name="The Broad Institute Genome Sequencing Center for Infectious Disease"/>
            <person name="Wu L."/>
            <person name="Ma J."/>
        </authorList>
    </citation>
    <scope>NUCLEOTIDE SEQUENCE [LARGE SCALE GENOMIC DNA]</scope>
    <source>
        <strain evidence="13">KCTC 42083</strain>
    </source>
</reference>
<dbReference type="Gene3D" id="3.60.21.10">
    <property type="match status" value="1"/>
</dbReference>
<evidence type="ECO:0000256" key="4">
    <source>
        <dbReference type="ARBA" id="ARBA00022556"/>
    </source>
</evidence>
<dbReference type="InterPro" id="IPR004843">
    <property type="entry name" value="Calcineurin-like_PHP"/>
</dbReference>
<keyword evidence="6 10" id="KW-0378">Hydrolase</keyword>
<keyword evidence="1 10" id="KW-1003">Cell membrane</keyword>
<dbReference type="GO" id="GO:0008758">
    <property type="term" value="F:UDP-2,3-diacylglucosamine hydrolase activity"/>
    <property type="evidence" value="ECO:0007669"/>
    <property type="project" value="UniProtKB-UniRule"/>
</dbReference>
<evidence type="ECO:0000256" key="2">
    <source>
        <dbReference type="ARBA" id="ARBA00022516"/>
    </source>
</evidence>
<feature type="binding site" evidence="10">
    <location>
        <position position="50"/>
    </location>
    <ligand>
        <name>Mn(2+)</name>
        <dbReference type="ChEBI" id="CHEBI:29035"/>
        <label>2</label>
    </ligand>
</feature>
<evidence type="ECO:0000313" key="12">
    <source>
        <dbReference type="EMBL" id="GHC45780.1"/>
    </source>
</evidence>
<dbReference type="NCBIfam" id="TIGR01854">
    <property type="entry name" value="lipid_A_lpxH"/>
    <property type="match status" value="1"/>
</dbReference>
<dbReference type="GO" id="GO:0005737">
    <property type="term" value="C:cytoplasm"/>
    <property type="evidence" value="ECO:0007669"/>
    <property type="project" value="InterPro"/>
</dbReference>
<keyword evidence="7 10" id="KW-0443">Lipid metabolism</keyword>
<evidence type="ECO:0000256" key="9">
    <source>
        <dbReference type="ARBA" id="ARBA00023211"/>
    </source>
</evidence>
<feature type="binding site" evidence="10">
    <location>
        <position position="175"/>
    </location>
    <ligand>
        <name>substrate</name>
    </ligand>
</feature>
<gene>
    <name evidence="10 12" type="primary">lpxH</name>
    <name evidence="12" type="ORF">GCM10010096_16580</name>
</gene>
<dbReference type="EMBL" id="BMZN01000002">
    <property type="protein sequence ID" value="GHC45780.1"/>
    <property type="molecule type" value="Genomic_DNA"/>
</dbReference>
<comment type="pathway">
    <text evidence="10">Glycolipid biosynthesis; lipid IV(A) biosynthesis; lipid IV(A) from (3R)-3-hydroxytetradecanoyl-[acyl-carrier-protein] and UDP-N-acetyl-alpha-D-glucosamine: step 4/6.</text>
</comment>
<dbReference type="CDD" id="cd07398">
    <property type="entry name" value="MPP_YbbF-LpxH"/>
    <property type="match status" value="1"/>
</dbReference>
<comment type="catalytic activity">
    <reaction evidence="10">
        <text>UDP-2-N,3-O-bis[(3R)-3-hydroxytetradecanoyl]-alpha-D-glucosamine + H2O = 2-N,3-O-bis[(3R)-3-hydroxytetradecanoyl]-alpha-D-glucosaminyl 1-phosphate + UMP + 2 H(+)</text>
        <dbReference type="Rhea" id="RHEA:25213"/>
        <dbReference type="ChEBI" id="CHEBI:15377"/>
        <dbReference type="ChEBI" id="CHEBI:15378"/>
        <dbReference type="ChEBI" id="CHEBI:57865"/>
        <dbReference type="ChEBI" id="CHEBI:57957"/>
        <dbReference type="ChEBI" id="CHEBI:78847"/>
        <dbReference type="EC" id="3.6.1.54"/>
    </reaction>
</comment>
<comment type="function">
    <text evidence="10">Hydrolyzes the pyrophosphate bond of UDP-2,3-diacylglucosamine to yield 2,3-diacylglucosamine 1-phosphate (lipid X) and UMP by catalyzing the attack of water at the alpha-P atom. Involved in the biosynthesis of lipid A, a phosphorylated glycolipid that anchors the lipopolysaccharide to the outer membrane of the cell.</text>
</comment>
<proteinExistence type="inferred from homology"/>
<evidence type="ECO:0000256" key="6">
    <source>
        <dbReference type="ARBA" id="ARBA00022801"/>
    </source>
</evidence>
<dbReference type="GO" id="GO:0019897">
    <property type="term" value="C:extrinsic component of plasma membrane"/>
    <property type="evidence" value="ECO:0007669"/>
    <property type="project" value="UniProtKB-UniRule"/>
</dbReference>
<comment type="subcellular location">
    <subcellularLocation>
        <location evidence="10">Cell inner membrane</location>
        <topology evidence="10">Peripheral membrane protein</topology>
        <orientation evidence="10">Cytoplasmic side</orientation>
    </subcellularLocation>
</comment>
<dbReference type="UniPathway" id="UPA00359">
    <property type="reaction ID" value="UER00480"/>
</dbReference>
<organism evidence="12 13">
    <name type="scientific">Alcaligenes pakistanensis</name>
    <dbReference type="NCBI Taxonomy" id="1482717"/>
    <lineage>
        <taxon>Bacteria</taxon>
        <taxon>Pseudomonadati</taxon>
        <taxon>Pseudomonadota</taxon>
        <taxon>Betaproteobacteria</taxon>
        <taxon>Burkholderiales</taxon>
        <taxon>Alcaligenaceae</taxon>
        <taxon>Alcaligenes</taxon>
    </lineage>
</organism>
<dbReference type="SUPFAM" id="SSF56300">
    <property type="entry name" value="Metallo-dependent phosphatases"/>
    <property type="match status" value="1"/>
</dbReference>
<comment type="cofactor">
    <cofactor evidence="10">
        <name>Mn(2+)</name>
        <dbReference type="ChEBI" id="CHEBI:29035"/>
    </cofactor>
    <text evidence="10">Binds 2 Mn(2+) ions per subunit in a binuclear metal center.</text>
</comment>
<name>A0A8H9IH54_9BURK</name>
<feature type="binding site" evidence="10">
    <location>
        <position position="206"/>
    </location>
    <ligand>
        <name>Mn(2+)</name>
        <dbReference type="ChEBI" id="CHEBI:29035"/>
        <label>2</label>
    </ligand>
</feature>
<feature type="binding site" evidence="10">
    <location>
        <position position="17"/>
    </location>
    <ligand>
        <name>Mn(2+)</name>
        <dbReference type="ChEBI" id="CHEBI:29035"/>
        <label>1</label>
    </ligand>
</feature>
<protein>
    <recommendedName>
        <fullName evidence="10">UDP-2,3-diacylglucosamine hydrolase</fullName>
        <ecNumber evidence="10">3.6.1.54</ecNumber>
    </recommendedName>
    <alternativeName>
        <fullName evidence="10">UDP-2,3-diacylglucosamine diphosphatase</fullName>
    </alternativeName>
</protein>
<evidence type="ECO:0000256" key="3">
    <source>
        <dbReference type="ARBA" id="ARBA00022519"/>
    </source>
</evidence>
<feature type="binding site" evidence="10">
    <location>
        <position position="206"/>
    </location>
    <ligand>
        <name>substrate</name>
    </ligand>
</feature>
<evidence type="ECO:0000259" key="11">
    <source>
        <dbReference type="Pfam" id="PF00149"/>
    </source>
</evidence>
<keyword evidence="5 10" id="KW-0479">Metal-binding</keyword>
<feature type="binding site" evidence="10">
    <location>
        <position position="171"/>
    </location>
    <ligand>
        <name>substrate</name>
    </ligand>
</feature>
<feature type="binding site" evidence="10">
    <location>
        <position position="133"/>
    </location>
    <ligand>
        <name>substrate</name>
    </ligand>
</feature>
<keyword evidence="4 10" id="KW-0441">Lipid A biosynthesis</keyword>
<sequence>MSPNKLTLSGNVWIAADLHLGPDNPDTVQDFLQFLHSAQHQAHNLILGGDIFNAWIGDDQIARPAPWLTQVSEALRAFSSCHSLYLMRGNRDFLLGETYAHHVHATLLPDYVVLDTSAGLILMSHGDEYCLDDLAYQRFRYWVRKPWLQKLYLACPLSLRQRIADSARAGSQRGKQYKSTDIMDVQPAAIVAACEAHSVRAMVHGHTHRPAVHDIPGFDSIRRWVLPDWDSESSDGVRRGGYISIEGVQLCLHQWGQEDQCQDTGRYINLASS</sequence>
<evidence type="ECO:0000256" key="7">
    <source>
        <dbReference type="ARBA" id="ARBA00023098"/>
    </source>
</evidence>
<keyword evidence="2 10" id="KW-0444">Lipid biosynthesis</keyword>
<feature type="binding site" evidence="10">
    <location>
        <position position="208"/>
    </location>
    <ligand>
        <name>Mn(2+)</name>
        <dbReference type="ChEBI" id="CHEBI:29035"/>
        <label>1</label>
    </ligand>
</feature>
<dbReference type="HAMAP" id="MF_00575">
    <property type="entry name" value="LpxH"/>
    <property type="match status" value="1"/>
</dbReference>
<dbReference type="PANTHER" id="PTHR34990">
    <property type="entry name" value="UDP-2,3-DIACYLGLUCOSAMINE HYDROLASE-RELATED"/>
    <property type="match status" value="1"/>
</dbReference>
<evidence type="ECO:0000256" key="8">
    <source>
        <dbReference type="ARBA" id="ARBA00023136"/>
    </source>
</evidence>
<dbReference type="Proteomes" id="UP000608923">
    <property type="component" value="Unassembled WGS sequence"/>
</dbReference>
<evidence type="ECO:0000256" key="10">
    <source>
        <dbReference type="HAMAP-Rule" id="MF_00575"/>
    </source>
</evidence>
<evidence type="ECO:0000313" key="13">
    <source>
        <dbReference type="Proteomes" id="UP000608923"/>
    </source>
</evidence>
<feature type="domain" description="Calcineurin-like phosphoesterase" evidence="11">
    <location>
        <begin position="11"/>
        <end position="210"/>
    </location>
</feature>
<dbReference type="RefSeq" id="WP_189392061.1">
    <property type="nucleotide sequence ID" value="NZ_BMZN01000002.1"/>
</dbReference>
<dbReference type="AlphaFoldDB" id="A0A8H9IH54"/>
<keyword evidence="3 10" id="KW-0997">Cell inner membrane</keyword>
<feature type="binding site" evidence="10">
    <location>
        <position position="90"/>
    </location>
    <ligand>
        <name>Mn(2+)</name>
        <dbReference type="ChEBI" id="CHEBI:29035"/>
        <label>2</label>
    </ligand>
</feature>
<accession>A0A8H9IH54</accession>
<keyword evidence="8 10" id="KW-0472">Membrane</keyword>
<keyword evidence="9 10" id="KW-0464">Manganese</keyword>
<comment type="caution">
    <text evidence="12">The sequence shown here is derived from an EMBL/GenBank/DDBJ whole genome shotgun (WGS) entry which is preliminary data.</text>
</comment>
<dbReference type="InterPro" id="IPR029052">
    <property type="entry name" value="Metallo-depent_PP-like"/>
</dbReference>
<keyword evidence="13" id="KW-1185">Reference proteome</keyword>
<dbReference type="EC" id="3.6.1.54" evidence="10"/>
<evidence type="ECO:0000256" key="5">
    <source>
        <dbReference type="ARBA" id="ARBA00022723"/>
    </source>
</evidence>
<dbReference type="Pfam" id="PF00149">
    <property type="entry name" value="Metallophos"/>
    <property type="match status" value="1"/>
</dbReference>
<dbReference type="PANTHER" id="PTHR34990:SF1">
    <property type="entry name" value="UDP-2,3-DIACYLGLUCOSAMINE HYDROLASE"/>
    <property type="match status" value="1"/>
</dbReference>
<comment type="similarity">
    <text evidence="10">Belongs to the LpxH family.</text>
</comment>
<feature type="binding site" evidence="10">
    <location>
        <begin position="90"/>
        <end position="91"/>
    </location>
    <ligand>
        <name>substrate</name>
    </ligand>
</feature>
<dbReference type="GO" id="GO:0030145">
    <property type="term" value="F:manganese ion binding"/>
    <property type="evidence" value="ECO:0007669"/>
    <property type="project" value="UniProtKB-UniRule"/>
</dbReference>
<feature type="binding site" evidence="10">
    <location>
        <position position="125"/>
    </location>
    <ligand>
        <name>Mn(2+)</name>
        <dbReference type="ChEBI" id="CHEBI:29035"/>
        <label>2</label>
    </ligand>
</feature>
<evidence type="ECO:0000256" key="1">
    <source>
        <dbReference type="ARBA" id="ARBA00022475"/>
    </source>
</evidence>